<dbReference type="Proteomes" id="UP000472839">
    <property type="component" value="Unassembled WGS sequence"/>
</dbReference>
<sequence length="693" mass="76733">MKKFFISLTILIIFIIGAVYGVLFTKSGNNFVASYIENKVNDEQKDVQLKVNDFTLTFNTINFNATISDNSNINIVGDLAIFKKKVDLKYDIKINELGQLENLIKQKLNGPFSTSGTFKGDANFSVIKGISSIAQSETSYDLKLVDFEAKNINVLMKNARIEKLLHLLNQKDLAKGNLSLKGDIKDANLSTLDGKVSVNISKGKLNNQVINKDFNQNISSPIYFKSDIHANLSPNKATIKSDLITSIVDLFANKTEVLLDSGKILSDYKLDVKNLQKLEGIIGTKLYGNFITSGNVVMNNGIIKVDGNSNIFDSLTNYSVKLADSAPEYIKFNIANAKIDKLLHILNEPVYADGILNIDGNITDAKAETLAGVIKTQILNGRIINPVANTVFKQNLKKKITFKGNSTTTLVPNQAITNSKITTTLANLDIKDAVFTFKDAAIDANYLLNIPSLANLYDVTSTKMRGAVSINGNMKNKNKSLQLTGNSKLLGGVLDFNLKNDDLHADIKNVQIKELTNMLYYPDVFDSTTALTLDYNMLMKKGKLKGTLLKGHFLPNNFSTLLNQFAKFDITREVYETVDINTNINKLVLSSTVNMKSKNTQIDVTKSILDLEKSTIDALINTKIKNTQFALKVKGTTTKPKISLDSKDLISNQVNKQIDKNKEKIKEKLNKVLKGKLGEDGAEQILKNFKSLF</sequence>
<dbReference type="EMBL" id="WFKK01000036">
    <property type="protein sequence ID" value="KAB7887003.1"/>
    <property type="molecule type" value="Genomic_DNA"/>
</dbReference>
<protein>
    <recommendedName>
        <fullName evidence="5">Outer membrane protein</fullName>
    </recommendedName>
</protein>
<evidence type="ECO:0000313" key="1">
    <source>
        <dbReference type="EMBL" id="KAB7887003.1"/>
    </source>
</evidence>
<evidence type="ECO:0000313" key="3">
    <source>
        <dbReference type="Proteomes" id="UP000461010"/>
    </source>
</evidence>
<organism evidence="1 4">
    <name type="scientific">Poseidonibacter ostreae</name>
    <dbReference type="NCBI Taxonomy" id="2654171"/>
    <lineage>
        <taxon>Bacteria</taxon>
        <taxon>Pseudomonadati</taxon>
        <taxon>Campylobacterota</taxon>
        <taxon>Epsilonproteobacteria</taxon>
        <taxon>Campylobacterales</taxon>
        <taxon>Arcobacteraceae</taxon>
        <taxon>Poseidonibacter</taxon>
    </lineage>
</organism>
<proteinExistence type="predicted"/>
<dbReference type="EMBL" id="WFKJ01000037">
    <property type="protein sequence ID" value="KAB7889334.1"/>
    <property type="molecule type" value="Genomic_DNA"/>
</dbReference>
<accession>A0A6L4WQJ7</accession>
<dbReference type="Proteomes" id="UP000461010">
    <property type="component" value="Unassembled WGS sequence"/>
</dbReference>
<evidence type="ECO:0000313" key="2">
    <source>
        <dbReference type="EMBL" id="KAB7889334.1"/>
    </source>
</evidence>
<reference evidence="3 4" key="1">
    <citation type="submission" date="2019-10" db="EMBL/GenBank/DDBJ databases">
        <title>Poseidonibacter ostreae sp. nov., isolated from the gut of the Ostrea denselamellosa.</title>
        <authorList>
            <person name="Choi A."/>
        </authorList>
    </citation>
    <scope>NUCLEOTIDE SEQUENCE [LARGE SCALE GENOMIC DNA]</scope>
    <source>
        <strain evidence="1 4">SJOD-M-33</strain>
        <strain evidence="2 3">SJOD-M-5</strain>
    </source>
</reference>
<name>A0A6L4WQJ7_9BACT</name>
<comment type="caution">
    <text evidence="1">The sequence shown here is derived from an EMBL/GenBank/DDBJ whole genome shotgun (WGS) entry which is preliminary data.</text>
</comment>
<gene>
    <name evidence="2" type="ORF">GBG18_11310</name>
    <name evidence="1" type="ORF">GBG19_11460</name>
</gene>
<dbReference type="RefSeq" id="WP_152191168.1">
    <property type="nucleotide sequence ID" value="NZ_WFKI01000076.1"/>
</dbReference>
<dbReference type="AlphaFoldDB" id="A0A6L4WQJ7"/>
<evidence type="ECO:0000313" key="4">
    <source>
        <dbReference type="Proteomes" id="UP000472839"/>
    </source>
</evidence>
<evidence type="ECO:0008006" key="5">
    <source>
        <dbReference type="Google" id="ProtNLM"/>
    </source>
</evidence>
<keyword evidence="3" id="KW-1185">Reference proteome</keyword>